<evidence type="ECO:0000313" key="5">
    <source>
        <dbReference type="Proteomes" id="UP001166286"/>
    </source>
</evidence>
<comment type="caution">
    <text evidence="4">The sequence shown here is derived from an EMBL/GenBank/DDBJ whole genome shotgun (WGS) entry which is preliminary data.</text>
</comment>
<reference evidence="4" key="1">
    <citation type="submission" date="2023-03" db="EMBL/GenBank/DDBJ databases">
        <title>Complete genome of Cladonia borealis.</title>
        <authorList>
            <person name="Park H."/>
        </authorList>
    </citation>
    <scope>NUCLEOTIDE SEQUENCE</scope>
    <source>
        <strain evidence="4">ANT050790</strain>
    </source>
</reference>
<dbReference type="InterPro" id="IPR045336">
    <property type="entry name" value="MmgE_PrpD_N"/>
</dbReference>
<proteinExistence type="inferred from homology"/>
<evidence type="ECO:0000259" key="2">
    <source>
        <dbReference type="Pfam" id="PF03972"/>
    </source>
</evidence>
<dbReference type="GO" id="GO:0016829">
    <property type="term" value="F:lyase activity"/>
    <property type="evidence" value="ECO:0007669"/>
    <property type="project" value="InterPro"/>
</dbReference>
<feature type="domain" description="MmgE/PrpD C-terminal" evidence="3">
    <location>
        <begin position="200"/>
        <end position="279"/>
    </location>
</feature>
<dbReference type="SUPFAM" id="SSF103378">
    <property type="entry name" value="2-methylcitrate dehydratase PrpD"/>
    <property type="match status" value="1"/>
</dbReference>
<dbReference type="Proteomes" id="UP001166286">
    <property type="component" value="Unassembled WGS sequence"/>
</dbReference>
<comment type="similarity">
    <text evidence="1">Belongs to the PrpD family.</text>
</comment>
<organism evidence="4 5">
    <name type="scientific">Cladonia borealis</name>
    <dbReference type="NCBI Taxonomy" id="184061"/>
    <lineage>
        <taxon>Eukaryota</taxon>
        <taxon>Fungi</taxon>
        <taxon>Dikarya</taxon>
        <taxon>Ascomycota</taxon>
        <taxon>Pezizomycotina</taxon>
        <taxon>Lecanoromycetes</taxon>
        <taxon>OSLEUM clade</taxon>
        <taxon>Lecanoromycetidae</taxon>
        <taxon>Lecanorales</taxon>
        <taxon>Lecanorineae</taxon>
        <taxon>Cladoniaceae</taxon>
        <taxon>Cladonia</taxon>
    </lineage>
</organism>
<dbReference type="Pfam" id="PF19305">
    <property type="entry name" value="MmgE_PrpD_C"/>
    <property type="match status" value="1"/>
</dbReference>
<evidence type="ECO:0000313" key="4">
    <source>
        <dbReference type="EMBL" id="KAK0510639.1"/>
    </source>
</evidence>
<dbReference type="AlphaFoldDB" id="A0AA39QYG6"/>
<dbReference type="Pfam" id="PF03972">
    <property type="entry name" value="MmgE_PrpD_N"/>
    <property type="match status" value="1"/>
</dbReference>
<evidence type="ECO:0000259" key="3">
    <source>
        <dbReference type="Pfam" id="PF19305"/>
    </source>
</evidence>
<feature type="domain" description="MmgE/PrpD N-terminal" evidence="2">
    <location>
        <begin position="2"/>
        <end position="97"/>
    </location>
</feature>
<dbReference type="InterPro" id="IPR005656">
    <property type="entry name" value="MmgE_PrpD"/>
</dbReference>
<gene>
    <name evidence="4" type="ORF">JMJ35_007071</name>
</gene>
<evidence type="ECO:0000256" key="1">
    <source>
        <dbReference type="ARBA" id="ARBA00006174"/>
    </source>
</evidence>
<dbReference type="Gene3D" id="1.10.4100.10">
    <property type="entry name" value="2-methylcitrate dehydratase PrpD"/>
    <property type="match status" value="1"/>
</dbReference>
<dbReference type="InterPro" id="IPR045337">
    <property type="entry name" value="MmgE_PrpD_C"/>
</dbReference>
<keyword evidence="5" id="KW-1185">Reference proteome</keyword>
<dbReference type="PANTHER" id="PTHR16943">
    <property type="entry name" value="2-METHYLCITRATE DEHYDRATASE-RELATED"/>
    <property type="match status" value="1"/>
</dbReference>
<accession>A0AA39QYG6</accession>
<dbReference type="InterPro" id="IPR042183">
    <property type="entry name" value="MmgE/PrpD_sf_1"/>
</dbReference>
<protein>
    <submittedName>
        <fullName evidence="4">Uncharacterized protein</fullName>
    </submittedName>
</protein>
<dbReference type="EMBL" id="JAFEKC020000015">
    <property type="protein sequence ID" value="KAK0510639.1"/>
    <property type="molecule type" value="Genomic_DNA"/>
</dbReference>
<dbReference type="PANTHER" id="PTHR16943:SF8">
    <property type="entry name" value="2-METHYLCITRATE DEHYDRATASE"/>
    <property type="match status" value="1"/>
</dbReference>
<name>A0AA39QYG6_9LECA</name>
<sequence length="299" mass="33018">MGWHCGTIFGHPVAAAAASKLFDAPAAQIEDALWIASTQACGLMSAQYEGMVKRMQHGFSARNGLFGALLAKGGYSGIKKGFERPYGGFLSMFSKGNSRVPAYREDEVTKDLGRGWVIEEIQVEVYACIGCAFGTIECIKGMQELHPEELTNLNAVKSVKLGVSTSVLGHCGWKAIRPLTSTGAQMNSSFIAALQFLDRQRRKCTHDDRFDQLSHEFGSVVTAEFHDSRPESERMVERPIGLERPVTNEEIVENYRRLTTGRLSTERQEAIEEIVLNFNKLDDIRSLTDLLAGPLVIDA</sequence>
<dbReference type="InterPro" id="IPR036148">
    <property type="entry name" value="MmgE/PrpD_sf"/>
</dbReference>